<sequence length="97" mass="11153">MTDDCCRKKKRSPEEYQSLIHRLNRIEGQIRGIRGMVERDVYCPDILVQVSAANAALNGFTKELLAQHLRTCVANDIREGRDEAIDELVKLLLKLMR</sequence>
<evidence type="ECO:0000313" key="1">
    <source>
        <dbReference type="EMBL" id="MBU3819608.1"/>
    </source>
</evidence>
<dbReference type="PANTHER" id="PTHR33677:SF3">
    <property type="entry name" value="COPPER-SENSING TRANSCRIPTIONAL REPRESSOR RICR"/>
    <property type="match status" value="1"/>
</dbReference>
<dbReference type="PANTHER" id="PTHR33677">
    <property type="entry name" value="TRANSCRIPTIONAL REPRESSOR FRMR-RELATED"/>
    <property type="match status" value="1"/>
</dbReference>
<name>A0A9E2NQI5_9FIRM</name>
<dbReference type="Gene3D" id="1.20.58.1000">
    <property type="entry name" value="Metal-sensitive repressor, helix protomer"/>
    <property type="match status" value="1"/>
</dbReference>
<dbReference type="CDD" id="cd10156">
    <property type="entry name" value="FpFrmR-Cterm-like_DUF156"/>
    <property type="match status" value="1"/>
</dbReference>
<dbReference type="Pfam" id="PF02583">
    <property type="entry name" value="Trns_repr_metal"/>
    <property type="match status" value="1"/>
</dbReference>
<reference evidence="1" key="1">
    <citation type="journal article" date="2021" name="PeerJ">
        <title>Extensive microbial diversity within the chicken gut microbiome revealed by metagenomics and culture.</title>
        <authorList>
            <person name="Gilroy R."/>
            <person name="Ravi A."/>
            <person name="Getino M."/>
            <person name="Pursley I."/>
            <person name="Horton D.L."/>
            <person name="Alikhan N.F."/>
            <person name="Baker D."/>
            <person name="Gharbi K."/>
            <person name="Hall N."/>
            <person name="Watson M."/>
            <person name="Adriaenssens E.M."/>
            <person name="Foster-Nyarko E."/>
            <person name="Jarju S."/>
            <person name="Secka A."/>
            <person name="Antonio M."/>
            <person name="Oren A."/>
            <person name="Chaudhuri R.R."/>
            <person name="La Ragione R."/>
            <person name="Hildebrand F."/>
            <person name="Pallen M.J."/>
        </authorList>
    </citation>
    <scope>NUCLEOTIDE SEQUENCE</scope>
    <source>
        <strain evidence="1">742</strain>
    </source>
</reference>
<comment type="caution">
    <text evidence="1">The sequence shown here is derived from an EMBL/GenBank/DDBJ whole genome shotgun (WGS) entry which is preliminary data.</text>
</comment>
<reference evidence="1" key="2">
    <citation type="submission" date="2021-04" db="EMBL/GenBank/DDBJ databases">
        <authorList>
            <person name="Gilroy R."/>
        </authorList>
    </citation>
    <scope>NUCLEOTIDE SEQUENCE</scope>
    <source>
        <strain evidence="1">742</strain>
    </source>
</reference>
<organism evidence="1 2">
    <name type="scientific">Candidatus Faecalibacterium intestinavium</name>
    <dbReference type="NCBI Taxonomy" id="2838580"/>
    <lineage>
        <taxon>Bacteria</taxon>
        <taxon>Bacillati</taxon>
        <taxon>Bacillota</taxon>
        <taxon>Clostridia</taxon>
        <taxon>Eubacteriales</taxon>
        <taxon>Oscillospiraceae</taxon>
        <taxon>Faecalibacterium</taxon>
    </lineage>
</organism>
<dbReference type="InterPro" id="IPR038390">
    <property type="entry name" value="Metal_Tscrpt_repr_sf"/>
</dbReference>
<dbReference type="Proteomes" id="UP000824178">
    <property type="component" value="Unassembled WGS sequence"/>
</dbReference>
<dbReference type="GO" id="GO:0003677">
    <property type="term" value="F:DNA binding"/>
    <property type="evidence" value="ECO:0007669"/>
    <property type="project" value="InterPro"/>
</dbReference>
<dbReference type="EMBL" id="JAHLFH010000093">
    <property type="protein sequence ID" value="MBU3819608.1"/>
    <property type="molecule type" value="Genomic_DNA"/>
</dbReference>
<protein>
    <submittedName>
        <fullName evidence="1">Metal-sensing transcriptional repressor</fullName>
    </submittedName>
</protein>
<dbReference type="GO" id="GO:0046872">
    <property type="term" value="F:metal ion binding"/>
    <property type="evidence" value="ECO:0007669"/>
    <property type="project" value="InterPro"/>
</dbReference>
<dbReference type="GO" id="GO:0045892">
    <property type="term" value="P:negative regulation of DNA-templated transcription"/>
    <property type="evidence" value="ECO:0007669"/>
    <property type="project" value="UniProtKB-ARBA"/>
</dbReference>
<proteinExistence type="predicted"/>
<accession>A0A9E2NQI5</accession>
<dbReference type="AlphaFoldDB" id="A0A9E2NQI5"/>
<gene>
    <name evidence="1" type="ORF">H9864_04460</name>
</gene>
<dbReference type="InterPro" id="IPR003735">
    <property type="entry name" value="Metal_Tscrpt_repr"/>
</dbReference>
<evidence type="ECO:0000313" key="2">
    <source>
        <dbReference type="Proteomes" id="UP000824178"/>
    </source>
</evidence>